<dbReference type="Proteomes" id="UP000242469">
    <property type="component" value="Unassembled WGS sequence"/>
</dbReference>
<evidence type="ECO:0000256" key="1">
    <source>
        <dbReference type="SAM" id="Phobius"/>
    </source>
</evidence>
<feature type="transmembrane region" description="Helical" evidence="1">
    <location>
        <begin position="78"/>
        <end position="100"/>
    </location>
</feature>
<name>A0A1H4H4U4_9GAMM</name>
<dbReference type="AlphaFoldDB" id="A0A1H4H4U4"/>
<sequence>MTFEGVITIILYSLKPYWWLLVLLLVPLVLTQLSGWKKHGPRPGFLYLLCVVVGIGAALVAPALTMSKLSYVATTTDWLSLLAVAVGAAIYCFLLLSPVLRRAS</sequence>
<keyword evidence="1" id="KW-0812">Transmembrane</keyword>
<feature type="transmembrane region" description="Helical" evidence="1">
    <location>
        <begin position="16"/>
        <end position="33"/>
    </location>
</feature>
<reference evidence="3" key="1">
    <citation type="submission" date="2016-10" db="EMBL/GenBank/DDBJ databases">
        <authorList>
            <person name="Varghese N."/>
            <person name="Submissions S."/>
        </authorList>
    </citation>
    <scope>NUCLEOTIDE SEQUENCE [LARGE SCALE GENOMIC DNA]</scope>
    <source>
        <strain evidence="3">DSM 11526</strain>
    </source>
</reference>
<keyword evidence="3" id="KW-1185">Reference proteome</keyword>
<evidence type="ECO:0000313" key="3">
    <source>
        <dbReference type="Proteomes" id="UP000242469"/>
    </source>
</evidence>
<proteinExistence type="predicted"/>
<dbReference type="OrthoDB" id="6119666at2"/>
<dbReference type="RefSeq" id="WP_091828120.1">
    <property type="nucleotide sequence ID" value="NZ_FNRJ01000028.1"/>
</dbReference>
<protein>
    <submittedName>
        <fullName evidence="2">Uncharacterized protein</fullName>
    </submittedName>
</protein>
<keyword evidence="1" id="KW-0472">Membrane</keyword>
<dbReference type="STRING" id="1122198.SAMN02745729_12810"/>
<keyword evidence="1" id="KW-1133">Transmembrane helix</keyword>
<feature type="transmembrane region" description="Helical" evidence="1">
    <location>
        <begin position="45"/>
        <end position="66"/>
    </location>
</feature>
<gene>
    <name evidence="2" type="ORF">SAMN02745729_12810</name>
</gene>
<evidence type="ECO:0000313" key="2">
    <source>
        <dbReference type="EMBL" id="SEB16847.1"/>
    </source>
</evidence>
<organism evidence="2 3">
    <name type="scientific">Marinobacterium iners DSM 11526</name>
    <dbReference type="NCBI Taxonomy" id="1122198"/>
    <lineage>
        <taxon>Bacteria</taxon>
        <taxon>Pseudomonadati</taxon>
        <taxon>Pseudomonadota</taxon>
        <taxon>Gammaproteobacteria</taxon>
        <taxon>Oceanospirillales</taxon>
        <taxon>Oceanospirillaceae</taxon>
        <taxon>Marinobacterium</taxon>
    </lineage>
</organism>
<accession>A0A1H4H4U4</accession>
<dbReference type="EMBL" id="FNRJ01000028">
    <property type="protein sequence ID" value="SEB16847.1"/>
    <property type="molecule type" value="Genomic_DNA"/>
</dbReference>